<dbReference type="NCBIfam" id="NF041646">
    <property type="entry name" value="VC0807_fam"/>
    <property type="match status" value="1"/>
</dbReference>
<evidence type="ECO:0000313" key="2">
    <source>
        <dbReference type="EMBL" id="NEZ56346.1"/>
    </source>
</evidence>
<proteinExistence type="predicted"/>
<feature type="transmembrane region" description="Helical" evidence="1">
    <location>
        <begin position="184"/>
        <end position="205"/>
    </location>
</feature>
<accession>A0A6M0RJG3</accession>
<reference evidence="2 3" key="1">
    <citation type="journal article" date="2020" name="Microb. Ecol.">
        <title>Ecogenomics of the Marine Benthic Filamentous Cyanobacterium Adonisia.</title>
        <authorList>
            <person name="Walter J.M."/>
            <person name="Coutinho F.H."/>
            <person name="Leomil L."/>
            <person name="Hargreaves P.I."/>
            <person name="Campeao M.E."/>
            <person name="Vieira V.V."/>
            <person name="Silva B.S."/>
            <person name="Fistarol G.O."/>
            <person name="Salomon P.S."/>
            <person name="Sawabe T."/>
            <person name="Mino S."/>
            <person name="Hosokawa M."/>
            <person name="Miyashita H."/>
            <person name="Maruyama F."/>
            <person name="van Verk M.C."/>
            <person name="Dutilh B.E."/>
            <person name="Thompson C.C."/>
            <person name="Thompson F.L."/>
        </authorList>
    </citation>
    <scope>NUCLEOTIDE SEQUENCE [LARGE SCALE GENOMIC DNA]</scope>
    <source>
        <strain evidence="2 3">CCMR0081</strain>
    </source>
</reference>
<keyword evidence="1" id="KW-0812">Transmembrane</keyword>
<dbReference type="AlphaFoldDB" id="A0A6M0RJG3"/>
<evidence type="ECO:0008006" key="4">
    <source>
        <dbReference type="Google" id="ProtNLM"/>
    </source>
</evidence>
<feature type="transmembrane region" description="Helical" evidence="1">
    <location>
        <begin position="5"/>
        <end position="24"/>
    </location>
</feature>
<organism evidence="2 3">
    <name type="scientific">Adonisia turfae CCMR0081</name>
    <dbReference type="NCBI Taxonomy" id="2292702"/>
    <lineage>
        <taxon>Bacteria</taxon>
        <taxon>Bacillati</taxon>
        <taxon>Cyanobacteriota</taxon>
        <taxon>Adonisia</taxon>
        <taxon>Adonisia turfae</taxon>
    </lineage>
</organism>
<feature type="transmembrane region" description="Helical" evidence="1">
    <location>
        <begin position="58"/>
        <end position="77"/>
    </location>
</feature>
<dbReference type="Proteomes" id="UP000481033">
    <property type="component" value="Unassembled WGS sequence"/>
</dbReference>
<evidence type="ECO:0000256" key="1">
    <source>
        <dbReference type="SAM" id="Phobius"/>
    </source>
</evidence>
<sequence>MNRKLILDIFMGSVIPILVLSSLNEQLGAEMTYVVAALVPVGWVFIDLFFITKRFNFITSYIGTFAIIRGLLAFWFVDGIQFAFKDSVGSIFLTVVFGASIIIRKPIIYYFLMQGFSPESPEQEKSLKALLTESRVYRSLVNGTIIILMVNLWTGIANFSLNLRIVVADFGTAMFNQQVAQVNAMTRIALAIPEFIGFVIAIVVIRRAMFYYLPKENGKEHSESDFWDLLQLREAQKITTDP</sequence>
<comment type="caution">
    <text evidence="2">The sequence shown here is derived from an EMBL/GenBank/DDBJ whole genome shotgun (WGS) entry which is preliminary data.</text>
</comment>
<evidence type="ECO:0000313" key="3">
    <source>
        <dbReference type="Proteomes" id="UP000481033"/>
    </source>
</evidence>
<keyword evidence="3" id="KW-1185">Reference proteome</keyword>
<keyword evidence="1" id="KW-0472">Membrane</keyword>
<dbReference type="EMBL" id="QXHD01000004">
    <property type="protein sequence ID" value="NEZ56346.1"/>
    <property type="molecule type" value="Genomic_DNA"/>
</dbReference>
<feature type="transmembrane region" description="Helical" evidence="1">
    <location>
        <begin position="89"/>
        <end position="112"/>
    </location>
</feature>
<keyword evidence="1" id="KW-1133">Transmembrane helix</keyword>
<name>A0A6M0RJG3_9CYAN</name>
<protein>
    <recommendedName>
        <fullName evidence="4">MFS transporter</fullName>
    </recommendedName>
</protein>
<feature type="transmembrane region" description="Helical" evidence="1">
    <location>
        <begin position="30"/>
        <end position="51"/>
    </location>
</feature>
<dbReference type="RefSeq" id="WP_163669329.1">
    <property type="nucleotide sequence ID" value="NZ_QXHD01000004.1"/>
</dbReference>
<gene>
    <name evidence="2" type="ORF">DXZ20_11820</name>
</gene>